<gene>
    <name evidence="5" type="ORF">EOW65_10400</name>
</gene>
<dbReference type="InterPro" id="IPR005143">
    <property type="entry name" value="TF_LuxR_autoind-bd_dom"/>
</dbReference>
<accession>A0A443LGK2</accession>
<reference evidence="5 6" key="1">
    <citation type="submission" date="2019-01" db="EMBL/GenBank/DDBJ databases">
        <title>Sinorhodobacter populi sp. nov. isolated from the symptomatic bark tissue of Populus euramericana canker.</title>
        <authorList>
            <person name="Xu G."/>
        </authorList>
    </citation>
    <scope>NUCLEOTIDE SEQUENCE [LARGE SCALE GENOMIC DNA]</scope>
    <source>
        <strain evidence="5 6">CCTCC AB2012026</strain>
    </source>
</reference>
<dbReference type="AlphaFoldDB" id="A0A443LGK2"/>
<dbReference type="SMART" id="SM00421">
    <property type="entry name" value="HTH_LUXR"/>
    <property type="match status" value="1"/>
</dbReference>
<dbReference type="EMBL" id="SAVB01000011">
    <property type="protein sequence ID" value="RWR48322.1"/>
    <property type="molecule type" value="Genomic_DNA"/>
</dbReference>
<protein>
    <submittedName>
        <fullName evidence="5">LuxR family transcriptional regulator</fullName>
    </submittedName>
</protein>
<comment type="caution">
    <text evidence="5">The sequence shown here is derived from an EMBL/GenBank/DDBJ whole genome shotgun (WGS) entry which is preliminary data.</text>
</comment>
<dbReference type="PANTHER" id="PTHR44688">
    <property type="entry name" value="DNA-BINDING TRANSCRIPTIONAL ACTIVATOR DEVR_DOSR"/>
    <property type="match status" value="1"/>
</dbReference>
<dbReference type="Gene3D" id="1.10.10.10">
    <property type="entry name" value="Winged helix-like DNA-binding domain superfamily/Winged helix DNA-binding domain"/>
    <property type="match status" value="1"/>
</dbReference>
<evidence type="ECO:0000256" key="1">
    <source>
        <dbReference type="ARBA" id="ARBA00023015"/>
    </source>
</evidence>
<dbReference type="Proteomes" id="UP000286594">
    <property type="component" value="Unassembled WGS sequence"/>
</dbReference>
<keyword evidence="3" id="KW-0804">Transcription</keyword>
<organism evidence="5 6">
    <name type="scientific">Paenirhodobacter ferrireducens</name>
    <dbReference type="NCBI Taxonomy" id="1215032"/>
    <lineage>
        <taxon>Bacteria</taxon>
        <taxon>Pseudomonadati</taxon>
        <taxon>Pseudomonadota</taxon>
        <taxon>Alphaproteobacteria</taxon>
        <taxon>Rhodobacterales</taxon>
        <taxon>Rhodobacter group</taxon>
        <taxon>Paenirhodobacter</taxon>
    </lineage>
</organism>
<evidence type="ECO:0000313" key="5">
    <source>
        <dbReference type="EMBL" id="RWR48322.1"/>
    </source>
</evidence>
<dbReference type="InterPro" id="IPR016032">
    <property type="entry name" value="Sig_transdc_resp-reg_C-effctor"/>
</dbReference>
<dbReference type="GO" id="GO:0006355">
    <property type="term" value="P:regulation of DNA-templated transcription"/>
    <property type="evidence" value="ECO:0007669"/>
    <property type="project" value="InterPro"/>
</dbReference>
<evidence type="ECO:0000256" key="2">
    <source>
        <dbReference type="ARBA" id="ARBA00023125"/>
    </source>
</evidence>
<dbReference type="Gene3D" id="3.30.450.80">
    <property type="entry name" value="Transcription factor LuxR-like, autoinducer-binding domain"/>
    <property type="match status" value="1"/>
</dbReference>
<dbReference type="GO" id="GO:0003677">
    <property type="term" value="F:DNA binding"/>
    <property type="evidence" value="ECO:0007669"/>
    <property type="project" value="UniProtKB-KW"/>
</dbReference>
<dbReference type="InterPro" id="IPR000792">
    <property type="entry name" value="Tscrpt_reg_LuxR_C"/>
</dbReference>
<dbReference type="InterPro" id="IPR036693">
    <property type="entry name" value="TF_LuxR_autoind-bd_dom_sf"/>
</dbReference>
<dbReference type="PROSITE" id="PS50043">
    <property type="entry name" value="HTH_LUXR_2"/>
    <property type="match status" value="1"/>
</dbReference>
<dbReference type="SUPFAM" id="SSF46894">
    <property type="entry name" value="C-terminal effector domain of the bipartite response regulators"/>
    <property type="match status" value="1"/>
</dbReference>
<feature type="domain" description="HTH luxR-type" evidence="4">
    <location>
        <begin position="150"/>
        <end position="215"/>
    </location>
</feature>
<evidence type="ECO:0000313" key="6">
    <source>
        <dbReference type="Proteomes" id="UP000286594"/>
    </source>
</evidence>
<sequence>MSAFCERKLFAGPMNLSKSRNTLEQIAPAGFYVALRVGYSFPEEELNGLDPGWIETYTQLGLVMQDPSMRWVYAHNGAVRWSELELPDPAGVIGLARKAGLNWGATVAFCRPEDAGRRSYAMLFRADRNFTQDELDAAYALLRDLHLGAGREAGPALTEAELEAIRLRAGGKLLKQIAAEIGISESAVKARLASACRKTGAKNAIELLSIATTRRMI</sequence>
<evidence type="ECO:0000259" key="4">
    <source>
        <dbReference type="PROSITE" id="PS50043"/>
    </source>
</evidence>
<evidence type="ECO:0000256" key="3">
    <source>
        <dbReference type="ARBA" id="ARBA00023163"/>
    </source>
</evidence>
<dbReference type="InterPro" id="IPR036388">
    <property type="entry name" value="WH-like_DNA-bd_sf"/>
</dbReference>
<keyword evidence="2" id="KW-0238">DNA-binding</keyword>
<dbReference type="SUPFAM" id="SSF75516">
    <property type="entry name" value="Pheromone-binding domain of LuxR-like quorum-sensing transcription factors"/>
    <property type="match status" value="1"/>
</dbReference>
<dbReference type="Pfam" id="PF03472">
    <property type="entry name" value="Autoind_bind"/>
    <property type="match status" value="1"/>
</dbReference>
<dbReference type="PANTHER" id="PTHR44688:SF16">
    <property type="entry name" value="DNA-BINDING TRANSCRIPTIONAL ACTIVATOR DEVR_DOSR"/>
    <property type="match status" value="1"/>
</dbReference>
<keyword evidence="1" id="KW-0805">Transcription regulation</keyword>
<dbReference type="CDD" id="cd06170">
    <property type="entry name" value="LuxR_C_like"/>
    <property type="match status" value="1"/>
</dbReference>
<keyword evidence="6" id="KW-1185">Reference proteome</keyword>
<name>A0A443LGK2_9RHOB</name>
<dbReference type="Pfam" id="PF00196">
    <property type="entry name" value="GerE"/>
    <property type="match status" value="1"/>
</dbReference>
<proteinExistence type="predicted"/>